<feature type="signal peptide" evidence="2">
    <location>
        <begin position="1"/>
        <end position="18"/>
    </location>
</feature>
<evidence type="ECO:0000313" key="4">
    <source>
        <dbReference type="EMBL" id="CAF3820185.1"/>
    </source>
</evidence>
<proteinExistence type="predicted"/>
<accession>A0A819CI23</accession>
<sequence>MHFFLFLIISLIYENINSESNKINSESHSLLTNELNLTFGHTISKRDNFVLIYFNISNSTLKEYQFYYFNFRSFGTFNGNENLPRQRLLDTHNSLRIVGLHEGNYVLCLSFINEYEKIFNPRYACYEFTLGEKILGSHNENKSNYLALLLFIIAFVLHIFIAIIHYIKSKNYAQKLLHRFINVTSKRDKQKINFNRSLRELDKELDKELDHPHISASVQRRLSRVTIDVNNENELNHRENSFDDNSNNELPLYTLPHRNRRISLVNMQTIPEDRNTDTIDSALSVQHLIDSTPWIKRTNRTVSSSSITRKNSIHV</sequence>
<dbReference type="AlphaFoldDB" id="A0A819CI23"/>
<keyword evidence="1" id="KW-0472">Membrane</keyword>
<evidence type="ECO:0000313" key="3">
    <source>
        <dbReference type="EMBL" id="CAF1352220.1"/>
    </source>
</evidence>
<dbReference type="EMBL" id="CAJNOU010002828">
    <property type="protein sequence ID" value="CAF1352220.1"/>
    <property type="molecule type" value="Genomic_DNA"/>
</dbReference>
<gene>
    <name evidence="4" type="ORF">FNK824_LOCUS16111</name>
    <name evidence="3" type="ORF">SEV965_LOCUS28925</name>
</gene>
<keyword evidence="2" id="KW-0732">Signal</keyword>
<protein>
    <submittedName>
        <fullName evidence="4">Uncharacterized protein</fullName>
    </submittedName>
</protein>
<dbReference type="EMBL" id="CAJOBE010002404">
    <property type="protein sequence ID" value="CAF3820185.1"/>
    <property type="molecule type" value="Genomic_DNA"/>
</dbReference>
<organism evidence="4 5">
    <name type="scientific">Rotaria sordida</name>
    <dbReference type="NCBI Taxonomy" id="392033"/>
    <lineage>
        <taxon>Eukaryota</taxon>
        <taxon>Metazoa</taxon>
        <taxon>Spiralia</taxon>
        <taxon>Gnathifera</taxon>
        <taxon>Rotifera</taxon>
        <taxon>Eurotatoria</taxon>
        <taxon>Bdelloidea</taxon>
        <taxon>Philodinida</taxon>
        <taxon>Philodinidae</taxon>
        <taxon>Rotaria</taxon>
    </lineage>
</organism>
<feature type="transmembrane region" description="Helical" evidence="1">
    <location>
        <begin position="145"/>
        <end position="167"/>
    </location>
</feature>
<dbReference type="Proteomes" id="UP000663874">
    <property type="component" value="Unassembled WGS sequence"/>
</dbReference>
<keyword evidence="1" id="KW-0812">Transmembrane</keyword>
<name>A0A819CI23_9BILA</name>
<feature type="chain" id="PRO_5035617768" evidence="2">
    <location>
        <begin position="19"/>
        <end position="315"/>
    </location>
</feature>
<comment type="caution">
    <text evidence="4">The sequence shown here is derived from an EMBL/GenBank/DDBJ whole genome shotgun (WGS) entry which is preliminary data.</text>
</comment>
<reference evidence="4" key="1">
    <citation type="submission" date="2021-02" db="EMBL/GenBank/DDBJ databases">
        <authorList>
            <person name="Nowell W R."/>
        </authorList>
    </citation>
    <scope>NUCLEOTIDE SEQUENCE</scope>
</reference>
<evidence type="ECO:0000313" key="5">
    <source>
        <dbReference type="Proteomes" id="UP000663874"/>
    </source>
</evidence>
<evidence type="ECO:0000256" key="1">
    <source>
        <dbReference type="SAM" id="Phobius"/>
    </source>
</evidence>
<dbReference type="Proteomes" id="UP000663889">
    <property type="component" value="Unassembled WGS sequence"/>
</dbReference>
<evidence type="ECO:0000256" key="2">
    <source>
        <dbReference type="SAM" id="SignalP"/>
    </source>
</evidence>
<keyword evidence="1" id="KW-1133">Transmembrane helix</keyword>